<keyword evidence="1" id="KW-0067">ATP-binding</keyword>
<reference evidence="3 4" key="1">
    <citation type="journal article" date="2015" name="Genome Announc.">
        <title>Draft Genome Sequence of the Thermophile Thermus filiformis ATCC 43280, Producer of Carotenoid-(Di)glucoside-Branched Fatty Acid (Di)esters and Source of Hyperthermostable Enzymes of Biotechnological Interest.</title>
        <authorList>
            <person name="Mandelli F."/>
            <person name="Oliveira Ramires B."/>
            <person name="Couger M.B."/>
            <person name="Paixao D.A."/>
            <person name="Camilo C.M."/>
            <person name="Polikarpov I."/>
            <person name="Prade R."/>
            <person name="Riano-Pachon D.M."/>
            <person name="Squina F.M."/>
        </authorList>
    </citation>
    <scope>NUCLEOTIDE SEQUENCE [LARGE SCALE GENOMIC DNA]</scope>
    <source>
        <strain evidence="3 4">ATCC 43280</strain>
    </source>
</reference>
<dbReference type="PANTHER" id="PTHR30270">
    <property type="entry name" value="THIAMINE-MONOPHOSPHATE KINASE"/>
    <property type="match status" value="1"/>
</dbReference>
<feature type="binding site" evidence="1">
    <location>
        <position position="307"/>
    </location>
    <ligand>
        <name>substrate</name>
    </ligand>
</feature>
<keyword evidence="1 3" id="KW-0418">Kinase</keyword>
<dbReference type="GO" id="GO:0009228">
    <property type="term" value="P:thiamine biosynthetic process"/>
    <property type="evidence" value="ECO:0007669"/>
    <property type="project" value="UniProtKB-KW"/>
</dbReference>
<dbReference type="SUPFAM" id="SSF55326">
    <property type="entry name" value="PurM N-terminal domain-like"/>
    <property type="match status" value="1"/>
</dbReference>
<dbReference type="EC" id="2.7.4.16" evidence="1"/>
<keyword evidence="1" id="KW-0547">Nucleotide-binding</keyword>
<accession>A0A0D6XCU0</accession>
<evidence type="ECO:0000313" key="3">
    <source>
        <dbReference type="EMBL" id="KIX84703.1"/>
    </source>
</evidence>
<feature type="binding site" evidence="1">
    <location>
        <begin position="122"/>
        <end position="123"/>
    </location>
    <ligand>
        <name>ATP</name>
        <dbReference type="ChEBI" id="CHEBI:30616"/>
    </ligand>
</feature>
<comment type="pathway">
    <text evidence="1">Cofactor biosynthesis; thiamine diphosphate biosynthesis; thiamine diphosphate from thiamine phosphate: step 1/1.</text>
</comment>
<dbReference type="AlphaFoldDB" id="A0A0D6XCU0"/>
<dbReference type="STRING" id="276.THFILI_03680"/>
<dbReference type="GO" id="GO:0005524">
    <property type="term" value="F:ATP binding"/>
    <property type="evidence" value="ECO:0007669"/>
    <property type="project" value="UniProtKB-UniRule"/>
</dbReference>
<dbReference type="UniPathway" id="UPA00060">
    <property type="reaction ID" value="UER00142"/>
</dbReference>
<feature type="binding site" evidence="1">
    <location>
        <position position="208"/>
    </location>
    <ligand>
        <name>ATP</name>
        <dbReference type="ChEBI" id="CHEBI:30616"/>
    </ligand>
</feature>
<feature type="binding site" evidence="1">
    <location>
        <position position="123"/>
    </location>
    <ligand>
        <name>Mg(2+)</name>
        <dbReference type="ChEBI" id="CHEBI:18420"/>
        <label>1</label>
    </ligand>
</feature>
<dbReference type="PANTHER" id="PTHR30270:SF0">
    <property type="entry name" value="THIAMINE-MONOPHOSPHATE KINASE"/>
    <property type="match status" value="1"/>
</dbReference>
<protein>
    <recommendedName>
        <fullName evidence="1">Thiamine-monophosphate kinase</fullName>
        <shortName evidence="1">TMP kinase</shortName>
        <shortName evidence="1">Thiamine-phosphate kinase</shortName>
        <ecNumber evidence="1">2.7.4.16</ecNumber>
    </recommendedName>
</protein>
<feature type="binding site" evidence="1">
    <location>
        <position position="206"/>
    </location>
    <ligand>
        <name>Mg(2+)</name>
        <dbReference type="ChEBI" id="CHEBI:18420"/>
        <label>3</label>
    </ligand>
</feature>
<dbReference type="OrthoDB" id="30731at2"/>
<dbReference type="InterPro" id="IPR036921">
    <property type="entry name" value="PurM-like_N_sf"/>
</dbReference>
<dbReference type="EMBL" id="JPSL02000037">
    <property type="protein sequence ID" value="KIX84703.1"/>
    <property type="molecule type" value="Genomic_DNA"/>
</dbReference>
<dbReference type="InterPro" id="IPR036676">
    <property type="entry name" value="PurM-like_C_sf"/>
</dbReference>
<dbReference type="Pfam" id="PF00586">
    <property type="entry name" value="AIRS"/>
    <property type="match status" value="1"/>
</dbReference>
<feature type="binding site" evidence="1">
    <location>
        <position position="75"/>
    </location>
    <ligand>
        <name>Mg(2+)</name>
        <dbReference type="ChEBI" id="CHEBI:18420"/>
        <label>4</label>
    </ligand>
</feature>
<keyword evidence="1" id="KW-0808">Transferase</keyword>
<proteinExistence type="inferred from homology"/>
<dbReference type="HAMAP" id="MF_02128">
    <property type="entry name" value="TMP_kinase"/>
    <property type="match status" value="1"/>
</dbReference>
<dbReference type="GO" id="GO:0009030">
    <property type="term" value="F:thiamine-phosphate kinase activity"/>
    <property type="evidence" value="ECO:0007669"/>
    <property type="project" value="UniProtKB-UniRule"/>
</dbReference>
<feature type="binding site" evidence="1">
    <location>
        <position position="47"/>
    </location>
    <ligand>
        <name>Mg(2+)</name>
        <dbReference type="ChEBI" id="CHEBI:18420"/>
        <label>2</label>
    </ligand>
</feature>
<dbReference type="GO" id="GO:0009229">
    <property type="term" value="P:thiamine diphosphate biosynthetic process"/>
    <property type="evidence" value="ECO:0007669"/>
    <property type="project" value="UniProtKB-UniRule"/>
</dbReference>
<keyword evidence="1" id="KW-0784">Thiamine biosynthesis</keyword>
<feature type="domain" description="PurM-like N-terminal" evidence="2">
    <location>
        <begin position="29"/>
        <end position="136"/>
    </location>
</feature>
<comment type="caution">
    <text evidence="1">Lacks conserved residue(s) required for the propagation of feature annotation.</text>
</comment>
<dbReference type="CDD" id="cd02194">
    <property type="entry name" value="ThiL"/>
    <property type="match status" value="1"/>
</dbReference>
<comment type="catalytic activity">
    <reaction evidence="1">
        <text>thiamine phosphate + ATP = thiamine diphosphate + ADP</text>
        <dbReference type="Rhea" id="RHEA:15913"/>
        <dbReference type="ChEBI" id="CHEBI:30616"/>
        <dbReference type="ChEBI" id="CHEBI:37575"/>
        <dbReference type="ChEBI" id="CHEBI:58937"/>
        <dbReference type="ChEBI" id="CHEBI:456216"/>
        <dbReference type="EC" id="2.7.4.16"/>
    </reaction>
</comment>
<comment type="function">
    <text evidence="1">Catalyzes the ATP-dependent phosphorylation of thiamine-monophosphate (TMP) to form thiamine-pyrophosphate (TPP), the active form of vitamin B1.</text>
</comment>
<keyword evidence="1" id="KW-0460">Magnesium</keyword>
<keyword evidence="1" id="KW-0479">Metal-binding</keyword>
<organism evidence="3 4">
    <name type="scientific">Thermus filiformis</name>
    <dbReference type="NCBI Taxonomy" id="276"/>
    <lineage>
        <taxon>Bacteria</taxon>
        <taxon>Thermotogati</taxon>
        <taxon>Deinococcota</taxon>
        <taxon>Deinococci</taxon>
        <taxon>Thermales</taxon>
        <taxon>Thermaceae</taxon>
        <taxon>Thermus</taxon>
    </lineage>
</organism>
<dbReference type="Proteomes" id="UP000030364">
    <property type="component" value="Unassembled WGS sequence"/>
</dbReference>
<sequence length="310" mass="32702">MRAADLGERGLLALLAPLGYPKGAPLPPGDDAGGVWFDKGALLLKTDGFLYREVALRGMGPFEVGWRAVAAVASDLVAKMGRPLGFTLGLFLPPESGVEEALDLVRGAAAAAQAHGAPLLGGDTNRGTEVALTASGYALARRPLPRAGLPGDLVYLAGDRWGKTGAAIDAHYRGLEVPPDFREAAFYPRARRELLGLAGLVRGSADSSDGLAETLWQLSEALGLGVGLEGLPLFPEVLAYAGSEEKALSLVLYGGEEFEAVLVVPEEKAPRLERKAVRLGLPLFRAGRLQAGVGVRFRGKEVERRGYAHF</sequence>
<feature type="binding site" evidence="1">
    <location>
        <position position="146"/>
    </location>
    <ligand>
        <name>ATP</name>
        <dbReference type="ChEBI" id="CHEBI:30616"/>
    </ligand>
</feature>
<feature type="binding site" evidence="1">
    <location>
        <position position="46"/>
    </location>
    <ligand>
        <name>Mg(2+)</name>
        <dbReference type="ChEBI" id="CHEBI:18420"/>
        <label>1</label>
    </ligand>
</feature>
<dbReference type="SUPFAM" id="SSF56042">
    <property type="entry name" value="PurM C-terminal domain-like"/>
    <property type="match status" value="1"/>
</dbReference>
<dbReference type="RefSeq" id="WP_045246059.1">
    <property type="nucleotide sequence ID" value="NZ_JPSL02000037.1"/>
</dbReference>
<feature type="binding site" evidence="1">
    <location>
        <position position="31"/>
    </location>
    <ligand>
        <name>Mg(2+)</name>
        <dbReference type="ChEBI" id="CHEBI:18420"/>
        <label>3</label>
    </ligand>
</feature>
<evidence type="ECO:0000259" key="2">
    <source>
        <dbReference type="Pfam" id="PF00586"/>
    </source>
</evidence>
<dbReference type="PIRSF" id="PIRSF005303">
    <property type="entry name" value="Thiam_monoph_kin"/>
    <property type="match status" value="1"/>
</dbReference>
<evidence type="ECO:0000313" key="4">
    <source>
        <dbReference type="Proteomes" id="UP000030364"/>
    </source>
</evidence>
<feature type="binding site" evidence="1">
    <location>
        <position position="256"/>
    </location>
    <ligand>
        <name>substrate</name>
    </ligand>
</feature>
<dbReference type="Gene3D" id="3.30.1330.10">
    <property type="entry name" value="PurM-like, N-terminal domain"/>
    <property type="match status" value="1"/>
</dbReference>
<feature type="binding site" evidence="1">
    <location>
        <position position="75"/>
    </location>
    <ligand>
        <name>Mg(2+)</name>
        <dbReference type="ChEBI" id="CHEBI:18420"/>
        <label>3</label>
    </ligand>
</feature>
<gene>
    <name evidence="1" type="primary">thiL</name>
    <name evidence="3" type="ORF">THFILI_03680</name>
</gene>
<feature type="binding site" evidence="1">
    <location>
        <position position="75"/>
    </location>
    <ligand>
        <name>Mg(2+)</name>
        <dbReference type="ChEBI" id="CHEBI:18420"/>
        <label>2</label>
    </ligand>
</feature>
<name>A0A0D6XCU0_THEFI</name>
<dbReference type="InterPro" id="IPR016188">
    <property type="entry name" value="PurM-like_N"/>
</dbReference>
<comment type="similarity">
    <text evidence="1">Belongs to the thiamine-monophosphate kinase family.</text>
</comment>
<dbReference type="Gene3D" id="3.90.650.10">
    <property type="entry name" value="PurM-like C-terminal domain"/>
    <property type="match status" value="1"/>
</dbReference>
<comment type="caution">
    <text evidence="3">The sequence shown here is derived from an EMBL/GenBank/DDBJ whole genome shotgun (WGS) entry which is preliminary data.</text>
</comment>
<dbReference type="GO" id="GO:0000287">
    <property type="term" value="F:magnesium ion binding"/>
    <property type="evidence" value="ECO:0007669"/>
    <property type="project" value="UniProtKB-UniRule"/>
</dbReference>
<dbReference type="InterPro" id="IPR006283">
    <property type="entry name" value="ThiL-like"/>
</dbReference>
<feature type="binding site" evidence="1">
    <location>
        <position position="31"/>
    </location>
    <ligand>
        <name>Mg(2+)</name>
        <dbReference type="ChEBI" id="CHEBI:18420"/>
        <label>4</label>
    </ligand>
</feature>
<keyword evidence="4" id="KW-1185">Reference proteome</keyword>
<comment type="miscellaneous">
    <text evidence="1">Reaction mechanism of ThiL seems to utilize a direct, inline transfer of the gamma-phosphate of ATP to TMP rather than a phosphorylated enzyme intermediate.</text>
</comment>
<evidence type="ECO:0000256" key="1">
    <source>
        <dbReference type="HAMAP-Rule" id="MF_02128"/>
    </source>
</evidence>
<feature type="binding site" evidence="1">
    <location>
        <position position="209"/>
    </location>
    <ligand>
        <name>Mg(2+)</name>
        <dbReference type="ChEBI" id="CHEBI:18420"/>
        <label>5</label>
    </ligand>
</feature>
<feature type="binding site" evidence="1">
    <location>
        <position position="47"/>
    </location>
    <ligand>
        <name>Mg(2+)</name>
        <dbReference type="ChEBI" id="CHEBI:18420"/>
        <label>1</label>
    </ligand>
</feature>